<evidence type="ECO:0000256" key="2">
    <source>
        <dbReference type="ARBA" id="ARBA00022898"/>
    </source>
</evidence>
<dbReference type="InterPro" id="IPR050147">
    <property type="entry name" value="Ser/Thr_Dehydratase"/>
</dbReference>
<dbReference type="RefSeq" id="WP_068133065.1">
    <property type="nucleotide sequence ID" value="NZ_AP014924.1"/>
</dbReference>
<keyword evidence="7" id="KW-1185">Reference proteome</keyword>
<dbReference type="Gene3D" id="3.40.50.1100">
    <property type="match status" value="2"/>
</dbReference>
<dbReference type="InterPro" id="IPR001926">
    <property type="entry name" value="TrpB-like_PALP"/>
</dbReference>
<dbReference type="EMBL" id="AP014924">
    <property type="protein sequence ID" value="BAS26030.1"/>
    <property type="molecule type" value="Genomic_DNA"/>
</dbReference>
<dbReference type="CDD" id="cd01563">
    <property type="entry name" value="Thr-synth_1"/>
    <property type="match status" value="1"/>
</dbReference>
<sequence>MDADSGRTPRDPYEGEAGIQKETGRGEDARDVFRCQACGAAYPAAGTTWRCRCGSPLEWAGREPSFSLEAIRTRPADLWRYAEALPSVPAWARVSLGEGMTPLVEERRGGRSFLLKLDHLMPTGSFKDRGSAVMVSLLRAWGIDAVVEDSSGNAAASLAAYAARAGIDCRILVPESASPAKLVQAQAAGARVVRVPGDRQATARAAEREAVGRYYASHVWNPLFMEGTQTAAFEIWEQLEGRVPAAVVTPVGNGSLLLGLARGFQALRRARVASQVPTLIGVQAKGCAPLARAFARGDERPAPLEPGDQGRTVAEGIAVARPARGTQILRAVRESGGTFLEVDDDGIWQAAEWLARRGCFVEPTGAAAVAGLFQWRAVAGAAWEEGPVVLMVTGSGLKQADAWRGRMGA</sequence>
<gene>
    <name evidence="6" type="ORF">LIP_0173</name>
</gene>
<accession>A0A0K2SG10</accession>
<dbReference type="Pfam" id="PF00291">
    <property type="entry name" value="PALP"/>
    <property type="match status" value="1"/>
</dbReference>
<feature type="domain" description="Tryptophan synthase beta chain-like PALP" evidence="5">
    <location>
        <begin position="94"/>
        <end position="394"/>
    </location>
</feature>
<evidence type="ECO:0000313" key="6">
    <source>
        <dbReference type="EMBL" id="BAS26030.1"/>
    </source>
</evidence>
<dbReference type="OrthoDB" id="9778118at2"/>
<reference evidence="7" key="1">
    <citation type="submission" date="2015-07" db="EMBL/GenBank/DDBJ databases">
        <title>Complete genome sequence and phylogenetic analysis of Limnochorda pilosa.</title>
        <authorList>
            <person name="Watanabe M."/>
            <person name="Kojima H."/>
            <person name="Fukui M."/>
        </authorList>
    </citation>
    <scope>NUCLEOTIDE SEQUENCE [LARGE SCALE GENOMIC DNA]</scope>
    <source>
        <strain evidence="7">HC45</strain>
    </source>
</reference>
<dbReference type="PANTHER" id="PTHR48078">
    <property type="entry name" value="THREONINE DEHYDRATASE, MITOCHONDRIAL-RELATED"/>
    <property type="match status" value="1"/>
</dbReference>
<dbReference type="GO" id="GO:0003941">
    <property type="term" value="F:L-serine ammonia-lyase activity"/>
    <property type="evidence" value="ECO:0007669"/>
    <property type="project" value="TreeGrafter"/>
</dbReference>
<proteinExistence type="predicted"/>
<name>A0A0K2SG10_LIMPI</name>
<dbReference type="PATRIC" id="fig|1555112.3.peg.178"/>
<organism evidence="6 7">
    <name type="scientific">Limnochorda pilosa</name>
    <dbReference type="NCBI Taxonomy" id="1555112"/>
    <lineage>
        <taxon>Bacteria</taxon>
        <taxon>Bacillati</taxon>
        <taxon>Bacillota</taxon>
        <taxon>Limnochordia</taxon>
        <taxon>Limnochordales</taxon>
        <taxon>Limnochordaceae</taxon>
        <taxon>Limnochorda</taxon>
    </lineage>
</organism>
<evidence type="ECO:0000313" key="7">
    <source>
        <dbReference type="Proteomes" id="UP000065807"/>
    </source>
</evidence>
<dbReference type="Proteomes" id="UP000065807">
    <property type="component" value="Chromosome"/>
</dbReference>
<dbReference type="PANTHER" id="PTHR48078:SF6">
    <property type="entry name" value="L-THREONINE DEHYDRATASE CATABOLIC TDCB"/>
    <property type="match status" value="1"/>
</dbReference>
<dbReference type="SUPFAM" id="SSF53686">
    <property type="entry name" value="Tryptophan synthase beta subunit-like PLP-dependent enzymes"/>
    <property type="match status" value="1"/>
</dbReference>
<evidence type="ECO:0000259" key="5">
    <source>
        <dbReference type="Pfam" id="PF00291"/>
    </source>
</evidence>
<dbReference type="GO" id="GO:0006565">
    <property type="term" value="P:L-serine catabolic process"/>
    <property type="evidence" value="ECO:0007669"/>
    <property type="project" value="TreeGrafter"/>
</dbReference>
<feature type="region of interest" description="Disordered" evidence="4">
    <location>
        <begin position="1"/>
        <end position="25"/>
    </location>
</feature>
<evidence type="ECO:0000256" key="1">
    <source>
        <dbReference type="ARBA" id="ARBA00001933"/>
    </source>
</evidence>
<comment type="cofactor">
    <cofactor evidence="1">
        <name>pyridoxal 5'-phosphate</name>
        <dbReference type="ChEBI" id="CHEBI:597326"/>
    </cofactor>
</comment>
<dbReference type="STRING" id="1555112.LIP_0173"/>
<dbReference type="AlphaFoldDB" id="A0A0K2SG10"/>
<protein>
    <submittedName>
        <fullName evidence="6">Threonine synthase</fullName>
    </submittedName>
</protein>
<evidence type="ECO:0000256" key="3">
    <source>
        <dbReference type="ARBA" id="ARBA00023239"/>
    </source>
</evidence>
<dbReference type="GO" id="GO:0009097">
    <property type="term" value="P:isoleucine biosynthetic process"/>
    <property type="evidence" value="ECO:0007669"/>
    <property type="project" value="TreeGrafter"/>
</dbReference>
<evidence type="ECO:0000256" key="4">
    <source>
        <dbReference type="SAM" id="MobiDB-lite"/>
    </source>
</evidence>
<dbReference type="InterPro" id="IPR036052">
    <property type="entry name" value="TrpB-like_PALP_sf"/>
</dbReference>
<dbReference type="GO" id="GO:0006567">
    <property type="term" value="P:L-threonine catabolic process"/>
    <property type="evidence" value="ECO:0007669"/>
    <property type="project" value="TreeGrafter"/>
</dbReference>
<feature type="compositionally biased region" description="Basic and acidic residues" evidence="4">
    <location>
        <begin position="1"/>
        <end position="13"/>
    </location>
</feature>
<dbReference type="GO" id="GO:0004794">
    <property type="term" value="F:threonine deaminase activity"/>
    <property type="evidence" value="ECO:0007669"/>
    <property type="project" value="TreeGrafter"/>
</dbReference>
<keyword evidence="2" id="KW-0663">Pyridoxal phosphate</keyword>
<reference evidence="7" key="2">
    <citation type="journal article" date="2016" name="Int. J. Syst. Evol. Microbiol.">
        <title>Complete genome sequence and cell structure of Limnochorda pilosa, a Gram-negative spore-former within the phylum Firmicutes.</title>
        <authorList>
            <person name="Watanabe M."/>
            <person name="Kojima H."/>
            <person name="Fukui M."/>
        </authorList>
    </citation>
    <scope>NUCLEOTIDE SEQUENCE [LARGE SCALE GENOMIC DNA]</scope>
    <source>
        <strain evidence="7">HC45</strain>
    </source>
</reference>
<dbReference type="KEGG" id="lpil:LIP_0173"/>
<keyword evidence="3" id="KW-0456">Lyase</keyword>